<feature type="region of interest" description="Disordered" evidence="1">
    <location>
        <begin position="1"/>
        <end position="26"/>
    </location>
</feature>
<organism evidence="2 3">
    <name type="scientific">Nonomuraea antimicrobica</name>
    <dbReference type="NCBI Taxonomy" id="561173"/>
    <lineage>
        <taxon>Bacteria</taxon>
        <taxon>Bacillati</taxon>
        <taxon>Actinomycetota</taxon>
        <taxon>Actinomycetes</taxon>
        <taxon>Streptosporangiales</taxon>
        <taxon>Streptosporangiaceae</taxon>
        <taxon>Nonomuraea</taxon>
    </lineage>
</organism>
<evidence type="ECO:0008006" key="4">
    <source>
        <dbReference type="Google" id="ProtNLM"/>
    </source>
</evidence>
<comment type="caution">
    <text evidence="2">The sequence shown here is derived from an EMBL/GenBank/DDBJ whole genome shotgun (WGS) entry which is preliminary data.</text>
</comment>
<accession>A0ABP7ESE6</accession>
<dbReference type="RefSeq" id="WP_344897948.1">
    <property type="nucleotide sequence ID" value="NZ_BAAAZP010000300.1"/>
</dbReference>
<dbReference type="EMBL" id="BAAAZP010000300">
    <property type="protein sequence ID" value="GAA3722782.1"/>
    <property type="molecule type" value="Genomic_DNA"/>
</dbReference>
<evidence type="ECO:0000313" key="2">
    <source>
        <dbReference type="EMBL" id="GAA3722782.1"/>
    </source>
</evidence>
<protein>
    <recommendedName>
        <fullName evidence="4">Winged helix-turn helix</fullName>
    </recommendedName>
</protein>
<dbReference type="Proteomes" id="UP001500902">
    <property type="component" value="Unassembled WGS sequence"/>
</dbReference>
<gene>
    <name evidence="2" type="ORF">GCM10022224_104490</name>
</gene>
<feature type="compositionally biased region" description="Basic residues" evidence="1">
    <location>
        <begin position="1"/>
        <end position="10"/>
    </location>
</feature>
<reference evidence="3" key="1">
    <citation type="journal article" date="2019" name="Int. J. Syst. Evol. Microbiol.">
        <title>The Global Catalogue of Microorganisms (GCM) 10K type strain sequencing project: providing services to taxonomists for standard genome sequencing and annotation.</title>
        <authorList>
            <consortium name="The Broad Institute Genomics Platform"/>
            <consortium name="The Broad Institute Genome Sequencing Center for Infectious Disease"/>
            <person name="Wu L."/>
            <person name="Ma J."/>
        </authorList>
    </citation>
    <scope>NUCLEOTIDE SEQUENCE [LARGE SCALE GENOMIC DNA]</scope>
    <source>
        <strain evidence="3">JCM 16904</strain>
    </source>
</reference>
<proteinExistence type="predicted"/>
<evidence type="ECO:0000313" key="3">
    <source>
        <dbReference type="Proteomes" id="UP001500902"/>
    </source>
</evidence>
<sequence length="199" mass="22122">MTRPTRRLTRGQRAQPPPPRKRPFDDRRFDINIILCDPADMATASANREAARLALVKAYEKKETATAAITQAVVDARAVKVTWKKIATELGVEASNATRKYKPYVDSMEPENLWGEEPDPELPALAAIRKAVTAHKEAEPAEVQAVAAARSHDVTWKEIAEAVHMAEPNAFVKYTAQLEEKRVVTVRATSSAEAERRHS</sequence>
<name>A0ABP7ESE6_9ACTN</name>
<keyword evidence="3" id="KW-1185">Reference proteome</keyword>
<evidence type="ECO:0000256" key="1">
    <source>
        <dbReference type="SAM" id="MobiDB-lite"/>
    </source>
</evidence>